<feature type="non-terminal residue" evidence="1">
    <location>
        <position position="1"/>
    </location>
</feature>
<sequence length="52" mass="6369">CKNAIKNYQENNYLLDLKQILDKINKDLRKISKFDYIATYRKKNKTYNLQLE</sequence>
<dbReference type="EMBL" id="CAJVQB010116868">
    <property type="protein sequence ID" value="CAG8852858.1"/>
    <property type="molecule type" value="Genomic_DNA"/>
</dbReference>
<reference evidence="1 2" key="1">
    <citation type="submission" date="2021-06" db="EMBL/GenBank/DDBJ databases">
        <authorList>
            <person name="Kallberg Y."/>
            <person name="Tangrot J."/>
            <person name="Rosling A."/>
        </authorList>
    </citation>
    <scope>NUCLEOTIDE SEQUENCE [LARGE SCALE GENOMIC DNA]</scope>
    <source>
        <strain evidence="1 2">120-4 pot B 10/14</strain>
    </source>
</reference>
<feature type="non-terminal residue" evidence="1">
    <location>
        <position position="52"/>
    </location>
</feature>
<organism evidence="1 2">
    <name type="scientific">Gigaspora margarita</name>
    <dbReference type="NCBI Taxonomy" id="4874"/>
    <lineage>
        <taxon>Eukaryota</taxon>
        <taxon>Fungi</taxon>
        <taxon>Fungi incertae sedis</taxon>
        <taxon>Mucoromycota</taxon>
        <taxon>Glomeromycotina</taxon>
        <taxon>Glomeromycetes</taxon>
        <taxon>Diversisporales</taxon>
        <taxon>Gigasporaceae</taxon>
        <taxon>Gigaspora</taxon>
    </lineage>
</organism>
<keyword evidence="2" id="KW-1185">Reference proteome</keyword>
<name>A0ABN7XC63_GIGMA</name>
<gene>
    <name evidence="1" type="ORF">GMARGA_LOCUS41679</name>
</gene>
<evidence type="ECO:0000313" key="2">
    <source>
        <dbReference type="Proteomes" id="UP000789901"/>
    </source>
</evidence>
<protein>
    <submittedName>
        <fullName evidence="1">11740_t:CDS:1</fullName>
    </submittedName>
</protein>
<evidence type="ECO:0000313" key="1">
    <source>
        <dbReference type="EMBL" id="CAG8852858.1"/>
    </source>
</evidence>
<dbReference type="Proteomes" id="UP000789901">
    <property type="component" value="Unassembled WGS sequence"/>
</dbReference>
<comment type="caution">
    <text evidence="1">The sequence shown here is derived from an EMBL/GenBank/DDBJ whole genome shotgun (WGS) entry which is preliminary data.</text>
</comment>
<accession>A0ABN7XC63</accession>
<proteinExistence type="predicted"/>